<dbReference type="Gramene" id="OBART08G11190.1">
    <property type="protein sequence ID" value="OBART08G11190.1"/>
    <property type="gene ID" value="OBART08G11190"/>
</dbReference>
<accession>A0A0D3GZ53</accession>
<dbReference type="EnsemblPlants" id="OBART08G11190.1">
    <property type="protein sequence ID" value="OBART08G11190.1"/>
    <property type="gene ID" value="OBART08G11190"/>
</dbReference>
<name>A0A0D3GZ53_9ORYZ</name>
<evidence type="ECO:0000256" key="1">
    <source>
        <dbReference type="SAM" id="MobiDB-lite"/>
    </source>
</evidence>
<sequence>MGQKLWLANWHIAQEHNLRRDRVTSWLSDDFVNVGTHVFILHTGTGAHCRKKREVDFRTDRLPRAQMPSSVLLRSPSNRASLDPLDSGGRQAVGDGSAPPAECVGEARLRIAGRKLHRTEVLHSSKGLRPLT</sequence>
<feature type="region of interest" description="Disordered" evidence="1">
    <location>
        <begin position="66"/>
        <end position="101"/>
    </location>
</feature>
<keyword evidence="3" id="KW-1185">Reference proteome</keyword>
<protein>
    <submittedName>
        <fullName evidence="2">Uncharacterized protein</fullName>
    </submittedName>
</protein>
<dbReference type="AlphaFoldDB" id="A0A0D3GZ53"/>
<evidence type="ECO:0000313" key="2">
    <source>
        <dbReference type="EnsemblPlants" id="OBART08G11190.1"/>
    </source>
</evidence>
<proteinExistence type="predicted"/>
<dbReference type="Proteomes" id="UP000026960">
    <property type="component" value="Chromosome 8"/>
</dbReference>
<reference evidence="2" key="1">
    <citation type="journal article" date="2009" name="Rice">
        <title>De Novo Next Generation Sequencing of Plant Genomes.</title>
        <authorList>
            <person name="Rounsley S."/>
            <person name="Marri P.R."/>
            <person name="Yu Y."/>
            <person name="He R."/>
            <person name="Sisneros N."/>
            <person name="Goicoechea J.L."/>
            <person name="Lee S.J."/>
            <person name="Angelova A."/>
            <person name="Kudrna D."/>
            <person name="Luo M."/>
            <person name="Affourtit J."/>
            <person name="Desany B."/>
            <person name="Knight J."/>
            <person name="Niazi F."/>
            <person name="Egholm M."/>
            <person name="Wing R.A."/>
        </authorList>
    </citation>
    <scope>NUCLEOTIDE SEQUENCE [LARGE SCALE GENOMIC DNA]</scope>
    <source>
        <strain evidence="2">cv. IRGC 105608</strain>
    </source>
</reference>
<organism evidence="2">
    <name type="scientific">Oryza barthii</name>
    <dbReference type="NCBI Taxonomy" id="65489"/>
    <lineage>
        <taxon>Eukaryota</taxon>
        <taxon>Viridiplantae</taxon>
        <taxon>Streptophyta</taxon>
        <taxon>Embryophyta</taxon>
        <taxon>Tracheophyta</taxon>
        <taxon>Spermatophyta</taxon>
        <taxon>Magnoliopsida</taxon>
        <taxon>Liliopsida</taxon>
        <taxon>Poales</taxon>
        <taxon>Poaceae</taxon>
        <taxon>BOP clade</taxon>
        <taxon>Oryzoideae</taxon>
        <taxon>Oryzeae</taxon>
        <taxon>Oryzinae</taxon>
        <taxon>Oryza</taxon>
    </lineage>
</organism>
<reference evidence="2" key="2">
    <citation type="submission" date="2015-03" db="UniProtKB">
        <authorList>
            <consortium name="EnsemblPlants"/>
        </authorList>
    </citation>
    <scope>IDENTIFICATION</scope>
</reference>
<evidence type="ECO:0000313" key="3">
    <source>
        <dbReference type="Proteomes" id="UP000026960"/>
    </source>
</evidence>